<name>A0ACB8RKQ8_9AGAM</name>
<dbReference type="Proteomes" id="UP000814033">
    <property type="component" value="Unassembled WGS sequence"/>
</dbReference>
<reference evidence="1" key="1">
    <citation type="submission" date="2021-02" db="EMBL/GenBank/DDBJ databases">
        <authorList>
            <consortium name="DOE Joint Genome Institute"/>
            <person name="Ahrendt S."/>
            <person name="Looney B.P."/>
            <person name="Miyauchi S."/>
            <person name="Morin E."/>
            <person name="Drula E."/>
            <person name="Courty P.E."/>
            <person name="Chicoki N."/>
            <person name="Fauchery L."/>
            <person name="Kohler A."/>
            <person name="Kuo A."/>
            <person name="Labutti K."/>
            <person name="Pangilinan J."/>
            <person name="Lipzen A."/>
            <person name="Riley R."/>
            <person name="Andreopoulos W."/>
            <person name="He G."/>
            <person name="Johnson J."/>
            <person name="Barry K.W."/>
            <person name="Grigoriev I.V."/>
            <person name="Nagy L."/>
            <person name="Hibbett D."/>
            <person name="Henrissat B."/>
            <person name="Matheny P.B."/>
            <person name="Labbe J."/>
            <person name="Martin F."/>
        </authorList>
    </citation>
    <scope>NUCLEOTIDE SEQUENCE</scope>
    <source>
        <strain evidence="1">FP105234-sp</strain>
    </source>
</reference>
<sequence length="111" mass="12576">MMVPNEHPSADALAWAALLPLLPNLESYTLRLTRDSAELPLHLLQPLSNSLLRCPNICQARWMFIVHPLALPVVMQVKNLRSVHFGQLAVRSMSLVGQYLKEMPKIEEPVR</sequence>
<accession>A0ACB8RKQ8</accession>
<reference evidence="1" key="2">
    <citation type="journal article" date="2022" name="New Phytol.">
        <title>Evolutionary transition to the ectomycorrhizal habit in the genomes of a hyperdiverse lineage of mushroom-forming fungi.</title>
        <authorList>
            <person name="Looney B."/>
            <person name="Miyauchi S."/>
            <person name="Morin E."/>
            <person name="Drula E."/>
            <person name="Courty P.E."/>
            <person name="Kohler A."/>
            <person name="Kuo A."/>
            <person name="LaButti K."/>
            <person name="Pangilinan J."/>
            <person name="Lipzen A."/>
            <person name="Riley R."/>
            <person name="Andreopoulos W."/>
            <person name="He G."/>
            <person name="Johnson J."/>
            <person name="Nolan M."/>
            <person name="Tritt A."/>
            <person name="Barry K.W."/>
            <person name="Grigoriev I.V."/>
            <person name="Nagy L.G."/>
            <person name="Hibbett D."/>
            <person name="Henrissat B."/>
            <person name="Matheny P.B."/>
            <person name="Labbe J."/>
            <person name="Martin F.M."/>
        </authorList>
    </citation>
    <scope>NUCLEOTIDE SEQUENCE</scope>
    <source>
        <strain evidence="1">FP105234-sp</strain>
    </source>
</reference>
<protein>
    <submittedName>
        <fullName evidence="1">Uncharacterized protein</fullName>
    </submittedName>
</protein>
<evidence type="ECO:0000313" key="2">
    <source>
        <dbReference type="Proteomes" id="UP000814033"/>
    </source>
</evidence>
<organism evidence="1 2">
    <name type="scientific">Auriscalpium vulgare</name>
    <dbReference type="NCBI Taxonomy" id="40419"/>
    <lineage>
        <taxon>Eukaryota</taxon>
        <taxon>Fungi</taxon>
        <taxon>Dikarya</taxon>
        <taxon>Basidiomycota</taxon>
        <taxon>Agaricomycotina</taxon>
        <taxon>Agaricomycetes</taxon>
        <taxon>Russulales</taxon>
        <taxon>Auriscalpiaceae</taxon>
        <taxon>Auriscalpium</taxon>
    </lineage>
</organism>
<dbReference type="EMBL" id="MU275994">
    <property type="protein sequence ID" value="KAI0044093.1"/>
    <property type="molecule type" value="Genomic_DNA"/>
</dbReference>
<evidence type="ECO:0000313" key="1">
    <source>
        <dbReference type="EMBL" id="KAI0044093.1"/>
    </source>
</evidence>
<gene>
    <name evidence="1" type="ORF">FA95DRAFT_1562588</name>
</gene>
<keyword evidence="2" id="KW-1185">Reference proteome</keyword>
<comment type="caution">
    <text evidence="1">The sequence shown here is derived from an EMBL/GenBank/DDBJ whole genome shotgun (WGS) entry which is preliminary data.</text>
</comment>
<proteinExistence type="predicted"/>